<proteinExistence type="predicted"/>
<dbReference type="EMBL" id="FNQJ01000019">
    <property type="protein sequence ID" value="SEA60794.1"/>
    <property type="molecule type" value="Genomic_DNA"/>
</dbReference>
<dbReference type="SMART" id="SM00347">
    <property type="entry name" value="HTH_MARR"/>
    <property type="match status" value="1"/>
</dbReference>
<sequence length="170" mass="18578">MKTLNPQSIDDMLLYRLGRVLGKAGSLVTRICEGEFGITRREWRVLAQLGKRDGILSSELADAAQLDRARTSRAVTALVARQLVVRVPRPHDRRQVVLHLSDAGRALYEAVLPRVMAIHQALVAPLSPVEADQLDALLAVLQSQADAMQCGADLPKADRRRGGRGLRASS</sequence>
<accession>A0A1H4CKB5</accession>
<dbReference type="InterPro" id="IPR000835">
    <property type="entry name" value="HTH_MarR-typ"/>
</dbReference>
<dbReference type="GeneID" id="34231932"/>
<protein>
    <submittedName>
        <fullName evidence="2">DNA-binding transcriptional regulator, MarR family</fullName>
    </submittedName>
</protein>
<evidence type="ECO:0000313" key="2">
    <source>
        <dbReference type="EMBL" id="SEA60794.1"/>
    </source>
</evidence>
<dbReference type="PANTHER" id="PTHR33164">
    <property type="entry name" value="TRANSCRIPTIONAL REGULATOR, MARR FAMILY"/>
    <property type="match status" value="1"/>
</dbReference>
<dbReference type="STRING" id="592050.SAMN05421875_11971"/>
<evidence type="ECO:0000259" key="1">
    <source>
        <dbReference type="PROSITE" id="PS50995"/>
    </source>
</evidence>
<evidence type="ECO:0000313" key="3">
    <source>
        <dbReference type="Proteomes" id="UP000199002"/>
    </source>
</evidence>
<dbReference type="AlphaFoldDB" id="A0A1H4CKB5"/>
<dbReference type="InterPro" id="IPR036390">
    <property type="entry name" value="WH_DNA-bd_sf"/>
</dbReference>
<dbReference type="PANTHER" id="PTHR33164:SF43">
    <property type="entry name" value="HTH-TYPE TRANSCRIPTIONAL REPRESSOR YETL"/>
    <property type="match status" value="1"/>
</dbReference>
<dbReference type="GO" id="GO:0003677">
    <property type="term" value="F:DNA binding"/>
    <property type="evidence" value="ECO:0007669"/>
    <property type="project" value="UniProtKB-KW"/>
</dbReference>
<feature type="domain" description="HTH marR-type" evidence="1">
    <location>
        <begin position="10"/>
        <end position="143"/>
    </location>
</feature>
<dbReference type="Proteomes" id="UP000199002">
    <property type="component" value="Unassembled WGS sequence"/>
</dbReference>
<organism evidence="2 3">
    <name type="scientific">Acidovorax soli</name>
    <dbReference type="NCBI Taxonomy" id="592050"/>
    <lineage>
        <taxon>Bacteria</taxon>
        <taxon>Pseudomonadati</taxon>
        <taxon>Pseudomonadota</taxon>
        <taxon>Betaproteobacteria</taxon>
        <taxon>Burkholderiales</taxon>
        <taxon>Comamonadaceae</taxon>
        <taxon>Acidovorax</taxon>
    </lineage>
</organism>
<keyword evidence="2" id="KW-0238">DNA-binding</keyword>
<dbReference type="PRINTS" id="PR00598">
    <property type="entry name" value="HTHMARR"/>
</dbReference>
<dbReference type="SUPFAM" id="SSF46785">
    <property type="entry name" value="Winged helix' DNA-binding domain"/>
    <property type="match status" value="1"/>
</dbReference>
<gene>
    <name evidence="2" type="ORF">SAMN05421875_11971</name>
</gene>
<dbReference type="GO" id="GO:0003700">
    <property type="term" value="F:DNA-binding transcription factor activity"/>
    <property type="evidence" value="ECO:0007669"/>
    <property type="project" value="InterPro"/>
</dbReference>
<dbReference type="InterPro" id="IPR036388">
    <property type="entry name" value="WH-like_DNA-bd_sf"/>
</dbReference>
<dbReference type="Pfam" id="PF12802">
    <property type="entry name" value="MarR_2"/>
    <property type="match status" value="1"/>
</dbReference>
<name>A0A1H4CKB5_9BURK</name>
<dbReference type="PROSITE" id="PS50995">
    <property type="entry name" value="HTH_MARR_2"/>
    <property type="match status" value="1"/>
</dbReference>
<dbReference type="RefSeq" id="WP_026435839.1">
    <property type="nucleotide sequence ID" value="NZ_CAXIQL010000037.1"/>
</dbReference>
<dbReference type="GO" id="GO:0006950">
    <property type="term" value="P:response to stress"/>
    <property type="evidence" value="ECO:0007669"/>
    <property type="project" value="TreeGrafter"/>
</dbReference>
<reference evidence="3" key="1">
    <citation type="submission" date="2016-10" db="EMBL/GenBank/DDBJ databases">
        <authorList>
            <person name="Varghese N."/>
            <person name="Submissions S."/>
        </authorList>
    </citation>
    <scope>NUCLEOTIDE SEQUENCE [LARGE SCALE GENOMIC DNA]</scope>
    <source>
        <strain evidence="3">DSM 25157</strain>
    </source>
</reference>
<keyword evidence="3" id="KW-1185">Reference proteome</keyword>
<dbReference type="Gene3D" id="1.10.10.10">
    <property type="entry name" value="Winged helix-like DNA-binding domain superfamily/Winged helix DNA-binding domain"/>
    <property type="match status" value="1"/>
</dbReference>
<dbReference type="InterPro" id="IPR039422">
    <property type="entry name" value="MarR/SlyA-like"/>
</dbReference>